<dbReference type="GO" id="GO:0071978">
    <property type="term" value="P:bacterial-type flagellum-dependent swarming motility"/>
    <property type="evidence" value="ECO:0007669"/>
    <property type="project" value="TreeGrafter"/>
</dbReference>
<organism evidence="11 12">
    <name type="scientific">Desulfuromonas thiophila</name>
    <dbReference type="NCBI Taxonomy" id="57664"/>
    <lineage>
        <taxon>Bacteria</taxon>
        <taxon>Pseudomonadati</taxon>
        <taxon>Thermodesulfobacteriota</taxon>
        <taxon>Desulfuromonadia</taxon>
        <taxon>Desulfuromonadales</taxon>
        <taxon>Desulfuromonadaceae</taxon>
        <taxon>Desulfuromonas</taxon>
    </lineage>
</organism>
<dbReference type="RefSeq" id="WP_245691398.1">
    <property type="nucleotide sequence ID" value="NZ_CALFZY010000006.1"/>
</dbReference>
<proteinExistence type="inferred from homology"/>
<keyword evidence="8" id="KW-1133">Transmembrane helix</keyword>
<keyword evidence="9 10" id="KW-0472">Membrane</keyword>
<dbReference type="GO" id="GO:0005886">
    <property type="term" value="C:plasma membrane"/>
    <property type="evidence" value="ECO:0007669"/>
    <property type="project" value="UniProtKB-SubCell"/>
</dbReference>
<comment type="subcellular location">
    <subcellularLocation>
        <location evidence="2">Cell membrane</location>
        <topology evidence="2">Single-pass membrane protein</topology>
    </subcellularLocation>
</comment>
<sequence>MAEEEKTEKKSKNKLLLILVPLALLLLVAVGVAAYLLGARTAGQAPAVTEQTEEEKTGTAIGPMVDVNDFIINILDKNETRYLKAALTLEVENAETLQEVTERMPQVRDAILLLIGNKTFAELSDLQGKLQLRAEIIVRLNRMLTKGKVKGIYFTEFVVQ</sequence>
<comment type="similarity">
    <text evidence="3 10">Belongs to the FliL family.</text>
</comment>
<keyword evidence="7 10" id="KW-0283">Flagellar rotation</keyword>
<accession>A0A1G7BL06</accession>
<evidence type="ECO:0000256" key="3">
    <source>
        <dbReference type="ARBA" id="ARBA00008281"/>
    </source>
</evidence>
<evidence type="ECO:0000256" key="6">
    <source>
        <dbReference type="ARBA" id="ARBA00022692"/>
    </source>
</evidence>
<gene>
    <name evidence="11" type="ORF">SAMN05661003_10669</name>
</gene>
<keyword evidence="11" id="KW-0282">Flagellum</keyword>
<evidence type="ECO:0000256" key="8">
    <source>
        <dbReference type="ARBA" id="ARBA00022989"/>
    </source>
</evidence>
<evidence type="ECO:0000256" key="10">
    <source>
        <dbReference type="RuleBase" id="RU364125"/>
    </source>
</evidence>
<protein>
    <recommendedName>
        <fullName evidence="10">Flagellar protein FliL</fullName>
    </recommendedName>
</protein>
<evidence type="ECO:0000256" key="2">
    <source>
        <dbReference type="ARBA" id="ARBA00004162"/>
    </source>
</evidence>
<evidence type="ECO:0000313" key="12">
    <source>
        <dbReference type="Proteomes" id="UP000243205"/>
    </source>
</evidence>
<reference evidence="12" key="1">
    <citation type="submission" date="2016-10" db="EMBL/GenBank/DDBJ databases">
        <authorList>
            <person name="Varghese N."/>
            <person name="Submissions S."/>
        </authorList>
    </citation>
    <scope>NUCLEOTIDE SEQUENCE [LARGE SCALE GENOMIC DNA]</scope>
    <source>
        <strain evidence="12">DSM 8987</strain>
    </source>
</reference>
<keyword evidence="5 10" id="KW-0145">Chemotaxis</keyword>
<evidence type="ECO:0000256" key="9">
    <source>
        <dbReference type="ARBA" id="ARBA00023136"/>
    </source>
</evidence>
<dbReference type="AlphaFoldDB" id="A0A1G7BL06"/>
<name>A0A1G7BL06_9BACT</name>
<comment type="function">
    <text evidence="1 10">Controls the rotational direction of flagella during chemotaxis.</text>
</comment>
<keyword evidence="12" id="KW-1185">Reference proteome</keyword>
<dbReference type="STRING" id="57664.SAMN05661003_10669"/>
<dbReference type="InterPro" id="IPR005503">
    <property type="entry name" value="FliL"/>
</dbReference>
<keyword evidence="11" id="KW-0966">Cell projection</keyword>
<evidence type="ECO:0000256" key="4">
    <source>
        <dbReference type="ARBA" id="ARBA00022475"/>
    </source>
</evidence>
<dbReference type="GO" id="GO:0006935">
    <property type="term" value="P:chemotaxis"/>
    <property type="evidence" value="ECO:0007669"/>
    <property type="project" value="UniProtKB-KW"/>
</dbReference>
<evidence type="ECO:0000256" key="7">
    <source>
        <dbReference type="ARBA" id="ARBA00022779"/>
    </source>
</evidence>
<dbReference type="PANTHER" id="PTHR35091:SF2">
    <property type="entry name" value="FLAGELLAR PROTEIN FLIL"/>
    <property type="match status" value="1"/>
</dbReference>
<keyword evidence="6" id="KW-0812">Transmembrane</keyword>
<evidence type="ECO:0000313" key="11">
    <source>
        <dbReference type="EMBL" id="SDE27136.1"/>
    </source>
</evidence>
<keyword evidence="11" id="KW-0969">Cilium</keyword>
<dbReference type="Proteomes" id="UP000243205">
    <property type="component" value="Unassembled WGS sequence"/>
</dbReference>
<dbReference type="GO" id="GO:0009425">
    <property type="term" value="C:bacterial-type flagellum basal body"/>
    <property type="evidence" value="ECO:0007669"/>
    <property type="project" value="InterPro"/>
</dbReference>
<dbReference type="EMBL" id="FNAQ01000006">
    <property type="protein sequence ID" value="SDE27136.1"/>
    <property type="molecule type" value="Genomic_DNA"/>
</dbReference>
<evidence type="ECO:0000256" key="5">
    <source>
        <dbReference type="ARBA" id="ARBA00022500"/>
    </source>
</evidence>
<keyword evidence="4 10" id="KW-1003">Cell membrane</keyword>
<dbReference type="PANTHER" id="PTHR35091">
    <property type="entry name" value="FLAGELLAR PROTEIN FLIL"/>
    <property type="match status" value="1"/>
</dbReference>
<dbReference type="Pfam" id="PF03748">
    <property type="entry name" value="FliL"/>
    <property type="match status" value="1"/>
</dbReference>
<evidence type="ECO:0000256" key="1">
    <source>
        <dbReference type="ARBA" id="ARBA00002254"/>
    </source>
</evidence>